<comment type="caution">
    <text evidence="1">The sequence shown here is derived from an EMBL/GenBank/DDBJ whole genome shotgun (WGS) entry which is preliminary data.</text>
</comment>
<gene>
    <name evidence="1" type="ORF">GCM10009716_32770</name>
</gene>
<name>A0ABN2PH23_9ACTN</name>
<accession>A0ABN2PH23</accession>
<keyword evidence="2" id="KW-1185">Reference proteome</keyword>
<protein>
    <submittedName>
        <fullName evidence="1">Uncharacterized protein</fullName>
    </submittedName>
</protein>
<dbReference type="RefSeq" id="WP_344263003.1">
    <property type="nucleotide sequence ID" value="NZ_BAAAMJ010000032.1"/>
</dbReference>
<reference evidence="1 2" key="1">
    <citation type="journal article" date="2019" name="Int. J. Syst. Evol. Microbiol.">
        <title>The Global Catalogue of Microorganisms (GCM) 10K type strain sequencing project: providing services to taxonomists for standard genome sequencing and annotation.</title>
        <authorList>
            <consortium name="The Broad Institute Genomics Platform"/>
            <consortium name="The Broad Institute Genome Sequencing Center for Infectious Disease"/>
            <person name="Wu L."/>
            <person name="Ma J."/>
        </authorList>
    </citation>
    <scope>NUCLEOTIDE SEQUENCE [LARGE SCALE GENOMIC DNA]</scope>
    <source>
        <strain evidence="1 2">JCM 13581</strain>
    </source>
</reference>
<evidence type="ECO:0000313" key="1">
    <source>
        <dbReference type="EMBL" id="GAA1921620.1"/>
    </source>
</evidence>
<organism evidence="1 2">
    <name type="scientific">Streptomyces sodiiphilus</name>
    <dbReference type="NCBI Taxonomy" id="226217"/>
    <lineage>
        <taxon>Bacteria</taxon>
        <taxon>Bacillati</taxon>
        <taxon>Actinomycetota</taxon>
        <taxon>Actinomycetes</taxon>
        <taxon>Kitasatosporales</taxon>
        <taxon>Streptomycetaceae</taxon>
        <taxon>Streptomyces</taxon>
    </lineage>
</organism>
<dbReference type="EMBL" id="BAAAMJ010000032">
    <property type="protein sequence ID" value="GAA1921620.1"/>
    <property type="molecule type" value="Genomic_DNA"/>
</dbReference>
<evidence type="ECO:0000313" key="2">
    <source>
        <dbReference type="Proteomes" id="UP001501303"/>
    </source>
</evidence>
<dbReference type="Proteomes" id="UP001501303">
    <property type="component" value="Unassembled WGS sequence"/>
</dbReference>
<sequence length="118" mass="13519">MRETGEDRCVRGELPQRLAAWFAEHEERLRSRGITGDVHQSPPDGRDKASTWMALEREDHIAALVVWSSGEAELECGDVATGQVRRQHRDLHTFLDLLDAIESTHEWIRTKGGRYPEE</sequence>
<proteinExistence type="predicted"/>